<dbReference type="AlphaFoldDB" id="A0A0X8HUB7"/>
<gene>
    <name evidence="2" type="ORF">AW171_hschr63651</name>
</gene>
<dbReference type="OrthoDB" id="4033961at2759"/>
<evidence type="ECO:0000256" key="1">
    <source>
        <dbReference type="SAM" id="Phobius"/>
    </source>
</evidence>
<sequence length="210" mass="24409">MLSLITNPLNIIVSVLVPVQISLEIQHLRLTALNPLLLKYWCLHGLFKLPFWKYIWIPFSNIISLAIWTLLASELCTRFQTVLKERGFEKPKKPNKKNGKGLLSYGFTHLFKASKEVKEEVPEEKLFLFEDWTTYVLNLNSSFDLPFVIDHSYEILLHYIVAVKKEDAKTILASLRTYFNEIQTSEGYDMLDDIFRPPSDGKGLITRENK</sequence>
<protein>
    <submittedName>
        <fullName evidence="2">HFL174Wp</fullName>
    </submittedName>
</protein>
<dbReference type="EMBL" id="CP014246">
    <property type="protein sequence ID" value="AMD21682.1"/>
    <property type="molecule type" value="Genomic_DNA"/>
</dbReference>
<name>A0A0X8HUB7_9SACH</name>
<feature type="transmembrane region" description="Helical" evidence="1">
    <location>
        <begin position="54"/>
        <end position="76"/>
    </location>
</feature>
<accession>A0A0X8HUB7</accession>
<keyword evidence="1" id="KW-1133">Transmembrane helix</keyword>
<evidence type="ECO:0000313" key="3">
    <source>
        <dbReference type="Proteomes" id="UP000243052"/>
    </source>
</evidence>
<keyword evidence="3" id="KW-1185">Reference proteome</keyword>
<dbReference type="GeneID" id="28724985"/>
<dbReference type="RefSeq" id="XP_017988678.1">
    <property type="nucleotide sequence ID" value="XM_018133196.1"/>
</dbReference>
<proteinExistence type="predicted"/>
<reference evidence="2 3" key="1">
    <citation type="submission" date="2016-01" db="EMBL/GenBank/DDBJ databases">
        <title>Genome sequence of the yeast Holleya sinecauda.</title>
        <authorList>
            <person name="Dietrich F.S."/>
        </authorList>
    </citation>
    <scope>NUCLEOTIDE SEQUENCE [LARGE SCALE GENOMIC DNA]</scope>
    <source>
        <strain evidence="2 3">ATCC 58844</strain>
    </source>
</reference>
<evidence type="ECO:0000313" key="2">
    <source>
        <dbReference type="EMBL" id="AMD21682.1"/>
    </source>
</evidence>
<keyword evidence="1" id="KW-0812">Transmembrane</keyword>
<organism evidence="2 3">
    <name type="scientific">Eremothecium sinecaudum</name>
    <dbReference type="NCBI Taxonomy" id="45286"/>
    <lineage>
        <taxon>Eukaryota</taxon>
        <taxon>Fungi</taxon>
        <taxon>Dikarya</taxon>
        <taxon>Ascomycota</taxon>
        <taxon>Saccharomycotina</taxon>
        <taxon>Saccharomycetes</taxon>
        <taxon>Saccharomycetales</taxon>
        <taxon>Saccharomycetaceae</taxon>
        <taxon>Eremothecium</taxon>
    </lineage>
</organism>
<keyword evidence="1" id="KW-0472">Membrane</keyword>
<dbReference type="Proteomes" id="UP000243052">
    <property type="component" value="Chromosome vi"/>
</dbReference>